<feature type="compositionally biased region" description="Acidic residues" evidence="2">
    <location>
        <begin position="453"/>
        <end position="465"/>
    </location>
</feature>
<proteinExistence type="predicted"/>
<accession>A0A3N4KCN5</accession>
<evidence type="ECO:0000313" key="4">
    <source>
        <dbReference type="Proteomes" id="UP000277580"/>
    </source>
</evidence>
<reference evidence="3 4" key="1">
    <citation type="journal article" date="2018" name="Nat. Ecol. Evol.">
        <title>Pezizomycetes genomes reveal the molecular basis of ectomycorrhizal truffle lifestyle.</title>
        <authorList>
            <person name="Murat C."/>
            <person name="Payen T."/>
            <person name="Noel B."/>
            <person name="Kuo A."/>
            <person name="Morin E."/>
            <person name="Chen J."/>
            <person name="Kohler A."/>
            <person name="Krizsan K."/>
            <person name="Balestrini R."/>
            <person name="Da Silva C."/>
            <person name="Montanini B."/>
            <person name="Hainaut M."/>
            <person name="Levati E."/>
            <person name="Barry K.W."/>
            <person name="Belfiori B."/>
            <person name="Cichocki N."/>
            <person name="Clum A."/>
            <person name="Dockter R.B."/>
            <person name="Fauchery L."/>
            <person name="Guy J."/>
            <person name="Iotti M."/>
            <person name="Le Tacon F."/>
            <person name="Lindquist E.A."/>
            <person name="Lipzen A."/>
            <person name="Malagnac F."/>
            <person name="Mello A."/>
            <person name="Molinier V."/>
            <person name="Miyauchi S."/>
            <person name="Poulain J."/>
            <person name="Riccioni C."/>
            <person name="Rubini A."/>
            <person name="Sitrit Y."/>
            <person name="Splivallo R."/>
            <person name="Traeger S."/>
            <person name="Wang M."/>
            <person name="Zifcakova L."/>
            <person name="Wipf D."/>
            <person name="Zambonelli A."/>
            <person name="Paolocci F."/>
            <person name="Nowrousian M."/>
            <person name="Ottonello S."/>
            <person name="Baldrian P."/>
            <person name="Spatafora J.W."/>
            <person name="Henrissat B."/>
            <person name="Nagy L.G."/>
            <person name="Aury J.M."/>
            <person name="Wincker P."/>
            <person name="Grigoriev I.V."/>
            <person name="Bonfante P."/>
            <person name="Martin F.M."/>
        </authorList>
    </citation>
    <scope>NUCLEOTIDE SEQUENCE [LARGE SCALE GENOMIC DNA]</scope>
    <source>
        <strain evidence="3 4">CCBAS932</strain>
    </source>
</reference>
<dbReference type="OrthoDB" id="10509818at2759"/>
<name>A0A3N4KCN5_9PEZI</name>
<feature type="coiled-coil region" evidence="1">
    <location>
        <begin position="310"/>
        <end position="383"/>
    </location>
</feature>
<gene>
    <name evidence="3" type="ORF">P167DRAFT_568791</name>
</gene>
<feature type="coiled-coil region" evidence="1">
    <location>
        <begin position="40"/>
        <end position="133"/>
    </location>
</feature>
<dbReference type="InParanoid" id="A0A3N4KCN5"/>
<feature type="compositionally biased region" description="Basic and acidic residues" evidence="2">
    <location>
        <begin position="486"/>
        <end position="502"/>
    </location>
</feature>
<keyword evidence="4" id="KW-1185">Reference proteome</keyword>
<evidence type="ECO:0000313" key="3">
    <source>
        <dbReference type="EMBL" id="RPB07109.1"/>
    </source>
</evidence>
<keyword evidence="1" id="KW-0175">Coiled coil</keyword>
<protein>
    <submittedName>
        <fullName evidence="3">Uncharacterized protein</fullName>
    </submittedName>
</protein>
<sequence length="551" mass="60767">MRIKQRARTPRTSDGTCTPSTALPETARLTLENTRISTENTHLREQVARLSAENTRLTVENEELIQCCNGLRAAEKKSRRLLQKRGELAEQDEDVAKDLRVGDLHVEGWVEESEGLKRKVARIEEELGCLRAAGRVVATVVADDDGHRAAPGLLGAEAGGGGGGGAGAENTELSAADGPSSAEEVASIRMRLEPASTSTYLEAPKEHDVCLDKTYPHQLQNTSTPAPQLDHKVSQFPPTNIPADQESISQGNPEAAQAGIGLATMREQLERVRAELQRVTAEKEALDAPQKENAGHKRPNRENAPLLKYIVELEGKLKKQTSKARAAEESLSQMAIRLLAAMNGHDAAEAEKKDLQSRNMELASELERTRKELTSELATAKTDIKFKGCEIANLKSRNTQRSQLLRAVQDELEMRRLNDEELMEENERILSLLARANEANEANEAKKVNGQNEIDEGNEGNESNEENGGNDAEEVNQINEVNGVNEEQKSNEKNDENEKNEGNDGNEGNENQIKELAEEVMEEVMEEVNDVELLDSSDDSQRKVDEIDILR</sequence>
<evidence type="ECO:0000256" key="2">
    <source>
        <dbReference type="SAM" id="MobiDB-lite"/>
    </source>
</evidence>
<feature type="compositionally biased region" description="Basic and acidic residues" evidence="2">
    <location>
        <begin position="539"/>
        <end position="551"/>
    </location>
</feature>
<feature type="region of interest" description="Disordered" evidence="2">
    <location>
        <begin position="441"/>
        <end position="515"/>
    </location>
</feature>
<feature type="compositionally biased region" description="Basic and acidic residues" evidence="2">
    <location>
        <begin position="281"/>
        <end position="295"/>
    </location>
</feature>
<feature type="region of interest" description="Disordered" evidence="2">
    <location>
        <begin position="527"/>
        <end position="551"/>
    </location>
</feature>
<dbReference type="AlphaFoldDB" id="A0A3N4KCN5"/>
<organism evidence="3 4">
    <name type="scientific">Morchella conica CCBAS932</name>
    <dbReference type="NCBI Taxonomy" id="1392247"/>
    <lineage>
        <taxon>Eukaryota</taxon>
        <taxon>Fungi</taxon>
        <taxon>Dikarya</taxon>
        <taxon>Ascomycota</taxon>
        <taxon>Pezizomycotina</taxon>
        <taxon>Pezizomycetes</taxon>
        <taxon>Pezizales</taxon>
        <taxon>Morchellaceae</taxon>
        <taxon>Morchella</taxon>
    </lineage>
</organism>
<evidence type="ECO:0000256" key="1">
    <source>
        <dbReference type="SAM" id="Coils"/>
    </source>
</evidence>
<feature type="compositionally biased region" description="Acidic residues" evidence="2">
    <location>
        <begin position="527"/>
        <end position="538"/>
    </location>
</feature>
<dbReference type="Proteomes" id="UP000277580">
    <property type="component" value="Unassembled WGS sequence"/>
</dbReference>
<feature type="region of interest" description="Disordered" evidence="2">
    <location>
        <begin position="281"/>
        <end position="301"/>
    </location>
</feature>
<dbReference type="EMBL" id="ML119195">
    <property type="protein sequence ID" value="RPB07109.1"/>
    <property type="molecule type" value="Genomic_DNA"/>
</dbReference>
<feature type="region of interest" description="Disordered" evidence="2">
    <location>
        <begin position="1"/>
        <end position="22"/>
    </location>
</feature>
<feature type="compositionally biased region" description="Polar residues" evidence="2">
    <location>
        <begin position="10"/>
        <end position="22"/>
    </location>
</feature>